<feature type="compositionally biased region" description="Basic and acidic residues" evidence="1">
    <location>
        <begin position="41"/>
        <end position="53"/>
    </location>
</feature>
<dbReference type="KEGG" id="pte:PTT_13367"/>
<keyword evidence="3" id="KW-1185">Reference proteome</keyword>
<name>E3RVX9_PYRTT</name>
<reference evidence="2 3" key="1">
    <citation type="journal article" date="2010" name="Genome Biol.">
        <title>A first genome assembly of the barley fungal pathogen Pyrenophora teres f. teres.</title>
        <authorList>
            <person name="Ellwood S.R."/>
            <person name="Liu Z."/>
            <person name="Syme R.A."/>
            <person name="Lai Z."/>
            <person name="Hane J.K."/>
            <person name="Keiper F."/>
            <person name="Moffat C.S."/>
            <person name="Oliver R.P."/>
            <person name="Friesen T.L."/>
        </authorList>
    </citation>
    <scope>NUCLEOTIDE SEQUENCE [LARGE SCALE GENOMIC DNA]</scope>
    <source>
        <strain evidence="2 3">0-1</strain>
    </source>
</reference>
<dbReference type="OrthoDB" id="4850545at2759"/>
<dbReference type="HOGENOM" id="CLU_2360814_0_0_1"/>
<dbReference type="Proteomes" id="UP000001067">
    <property type="component" value="Unassembled WGS sequence"/>
</dbReference>
<organism evidence="3">
    <name type="scientific">Pyrenophora teres f. teres (strain 0-1)</name>
    <name type="common">Barley net blotch fungus</name>
    <name type="synonym">Drechslera teres f. teres</name>
    <dbReference type="NCBI Taxonomy" id="861557"/>
    <lineage>
        <taxon>Eukaryota</taxon>
        <taxon>Fungi</taxon>
        <taxon>Dikarya</taxon>
        <taxon>Ascomycota</taxon>
        <taxon>Pezizomycotina</taxon>
        <taxon>Dothideomycetes</taxon>
        <taxon>Pleosporomycetidae</taxon>
        <taxon>Pleosporales</taxon>
        <taxon>Pleosporineae</taxon>
        <taxon>Pleosporaceae</taxon>
        <taxon>Pyrenophora</taxon>
    </lineage>
</organism>
<accession>E3RVX9</accession>
<gene>
    <name evidence="2" type="ORF">PTT_13367</name>
</gene>
<evidence type="ECO:0000313" key="2">
    <source>
        <dbReference type="EMBL" id="EFQ90120.1"/>
    </source>
</evidence>
<evidence type="ECO:0000256" key="1">
    <source>
        <dbReference type="SAM" id="MobiDB-lite"/>
    </source>
</evidence>
<dbReference type="EMBL" id="GL535339">
    <property type="protein sequence ID" value="EFQ90120.1"/>
    <property type="molecule type" value="Genomic_DNA"/>
</dbReference>
<evidence type="ECO:0000313" key="3">
    <source>
        <dbReference type="Proteomes" id="UP000001067"/>
    </source>
</evidence>
<dbReference type="AlphaFoldDB" id="E3RVX9"/>
<protein>
    <submittedName>
        <fullName evidence="2">Uncharacterized protein</fullName>
    </submittedName>
</protein>
<feature type="region of interest" description="Disordered" evidence="1">
    <location>
        <begin position="16"/>
        <end position="61"/>
    </location>
</feature>
<proteinExistence type="predicted"/>
<sequence>MTTSVNFTEVDQENQYYLDRRYNSNRRTRGGSQGRGGTRGASHEGEQRFDSSRGSKPRWKKKCFVCQKEGCWSTNHTDEERKAARTQFFSRAHQPV</sequence>